<proteinExistence type="predicted"/>
<evidence type="ECO:0000313" key="3">
    <source>
        <dbReference type="EMBL" id="KAK8888792.1"/>
    </source>
</evidence>
<evidence type="ECO:0000256" key="1">
    <source>
        <dbReference type="SAM" id="Coils"/>
    </source>
</evidence>
<keyword evidence="1" id="KW-0175">Coiled coil</keyword>
<sequence length="475" mass="54640">MVHDVDSQIKQNFANINAQGEEFKNKTVVLLLGPTGSGKTTLFYALTGKDLIVAEGSPFPILDVNDNDRDIHFQIGHGGRAKTTTPGLKYDSATDIIFCDCPGFFDNKSDIQDTTNSFAIHTVLSNAKNIKILLCASDSSIQSSKGRDLLECCYLVEKLFPNKNSIRDAILLIVTNISQEYVNDPALDDVFTGDSWLLKLFQSKETGNDRKVFYFPSPDKNMVNGLYSGFEHKSKIISFIQKTPSSNVIPRISLSDQALYLILRSIDSFGCLSDLILKFVNWIILDYSEPNCDLKLWRERINKFCSERFLNPSDFVNKARIIIDPSKPHYDDLYDKFNEIQIWREFLEKVANEEYSQEEIALNRNSEALKPVFLDITTYLSELLKPCQIILSQKIEHELLKIKLDKTVDEVKKQQQLKEQIMKEEIKQKMRHLEEEKRIDLETKKQQNEVEIARAKAEAERRNAGRRRRRFCNIC</sequence>
<dbReference type="Proteomes" id="UP001470230">
    <property type="component" value="Unassembled WGS sequence"/>
</dbReference>
<feature type="domain" description="G" evidence="2">
    <location>
        <begin position="29"/>
        <end position="137"/>
    </location>
</feature>
<feature type="coiled-coil region" evidence="1">
    <location>
        <begin position="404"/>
        <end position="463"/>
    </location>
</feature>
<dbReference type="Pfam" id="PF01926">
    <property type="entry name" value="MMR_HSR1"/>
    <property type="match status" value="1"/>
</dbReference>
<dbReference type="EMBL" id="JAPFFF010000005">
    <property type="protein sequence ID" value="KAK8888792.1"/>
    <property type="molecule type" value="Genomic_DNA"/>
</dbReference>
<name>A0ABR2KD24_9EUKA</name>
<keyword evidence="4" id="KW-1185">Reference proteome</keyword>
<dbReference type="InterPro" id="IPR027417">
    <property type="entry name" value="P-loop_NTPase"/>
</dbReference>
<evidence type="ECO:0000259" key="2">
    <source>
        <dbReference type="Pfam" id="PF01926"/>
    </source>
</evidence>
<protein>
    <recommendedName>
        <fullName evidence="2">G domain-containing protein</fullName>
    </recommendedName>
</protein>
<dbReference type="CDD" id="cd00267">
    <property type="entry name" value="ABC_ATPase"/>
    <property type="match status" value="1"/>
</dbReference>
<dbReference type="SUPFAM" id="SSF52540">
    <property type="entry name" value="P-loop containing nucleoside triphosphate hydrolases"/>
    <property type="match status" value="2"/>
</dbReference>
<dbReference type="Gene3D" id="3.40.50.300">
    <property type="entry name" value="P-loop containing nucleotide triphosphate hydrolases"/>
    <property type="match status" value="1"/>
</dbReference>
<organism evidence="3 4">
    <name type="scientific">Tritrichomonas musculus</name>
    <dbReference type="NCBI Taxonomy" id="1915356"/>
    <lineage>
        <taxon>Eukaryota</taxon>
        <taxon>Metamonada</taxon>
        <taxon>Parabasalia</taxon>
        <taxon>Tritrichomonadida</taxon>
        <taxon>Tritrichomonadidae</taxon>
        <taxon>Tritrichomonas</taxon>
    </lineage>
</organism>
<dbReference type="InterPro" id="IPR006073">
    <property type="entry name" value="GTP-bd"/>
</dbReference>
<evidence type="ECO:0000313" key="4">
    <source>
        <dbReference type="Proteomes" id="UP001470230"/>
    </source>
</evidence>
<reference evidence="3 4" key="1">
    <citation type="submission" date="2024-04" db="EMBL/GenBank/DDBJ databases">
        <title>Tritrichomonas musculus Genome.</title>
        <authorList>
            <person name="Alves-Ferreira E."/>
            <person name="Grigg M."/>
            <person name="Lorenzi H."/>
            <person name="Galac M."/>
        </authorList>
    </citation>
    <scope>NUCLEOTIDE SEQUENCE [LARGE SCALE GENOMIC DNA]</scope>
    <source>
        <strain evidence="3 4">EAF2021</strain>
    </source>
</reference>
<accession>A0ABR2KD24</accession>
<comment type="caution">
    <text evidence="3">The sequence shown here is derived from an EMBL/GenBank/DDBJ whole genome shotgun (WGS) entry which is preliminary data.</text>
</comment>
<gene>
    <name evidence="3" type="ORF">M9Y10_033531</name>
</gene>